<reference evidence="2" key="1">
    <citation type="submission" date="2023-07" db="EMBL/GenBank/DDBJ databases">
        <title>draft genome sequence of fig (Ficus carica).</title>
        <authorList>
            <person name="Takahashi T."/>
            <person name="Nishimura K."/>
        </authorList>
    </citation>
    <scope>NUCLEOTIDE SEQUENCE</scope>
</reference>
<dbReference type="AlphaFoldDB" id="A0AA88CLQ9"/>
<protein>
    <submittedName>
        <fullName evidence="2">Uncharacterized protein</fullName>
    </submittedName>
</protein>
<dbReference type="EMBL" id="BTGU01009281">
    <property type="protein sequence ID" value="GMN22555.1"/>
    <property type="molecule type" value="Genomic_DNA"/>
</dbReference>
<keyword evidence="3" id="KW-1185">Reference proteome</keyword>
<dbReference type="Proteomes" id="UP001187192">
    <property type="component" value="Unassembled WGS sequence"/>
</dbReference>
<evidence type="ECO:0000313" key="3">
    <source>
        <dbReference type="Proteomes" id="UP001187192"/>
    </source>
</evidence>
<sequence>MFLALPARYFYAIPLAEQLRSKIIIIRKTTTTRMSKTRFSSRRDPKPEPESSNGVSAPELRASSRNKRLKQTPLPDNKLSVVPDIEEFADKKASGSASSS</sequence>
<gene>
    <name evidence="2" type="ORF">TIFTF001_051219</name>
</gene>
<feature type="region of interest" description="Disordered" evidence="1">
    <location>
        <begin position="32"/>
        <end position="81"/>
    </location>
</feature>
<evidence type="ECO:0000256" key="1">
    <source>
        <dbReference type="SAM" id="MobiDB-lite"/>
    </source>
</evidence>
<accession>A0AA88CLQ9</accession>
<name>A0AA88CLQ9_FICCA</name>
<evidence type="ECO:0000313" key="2">
    <source>
        <dbReference type="EMBL" id="GMN22555.1"/>
    </source>
</evidence>
<proteinExistence type="predicted"/>
<comment type="caution">
    <text evidence="2">The sequence shown here is derived from an EMBL/GenBank/DDBJ whole genome shotgun (WGS) entry which is preliminary data.</text>
</comment>
<organism evidence="2 3">
    <name type="scientific">Ficus carica</name>
    <name type="common">Common fig</name>
    <dbReference type="NCBI Taxonomy" id="3494"/>
    <lineage>
        <taxon>Eukaryota</taxon>
        <taxon>Viridiplantae</taxon>
        <taxon>Streptophyta</taxon>
        <taxon>Embryophyta</taxon>
        <taxon>Tracheophyta</taxon>
        <taxon>Spermatophyta</taxon>
        <taxon>Magnoliopsida</taxon>
        <taxon>eudicotyledons</taxon>
        <taxon>Gunneridae</taxon>
        <taxon>Pentapetalae</taxon>
        <taxon>rosids</taxon>
        <taxon>fabids</taxon>
        <taxon>Rosales</taxon>
        <taxon>Moraceae</taxon>
        <taxon>Ficeae</taxon>
        <taxon>Ficus</taxon>
    </lineage>
</organism>